<reference evidence="1" key="1">
    <citation type="submission" date="2021-02" db="EMBL/GenBank/DDBJ databases">
        <authorList>
            <person name="Nowell W R."/>
        </authorList>
    </citation>
    <scope>NUCLEOTIDE SEQUENCE</scope>
</reference>
<evidence type="ECO:0000313" key="3">
    <source>
        <dbReference type="EMBL" id="CAF4139753.1"/>
    </source>
</evidence>
<evidence type="ECO:0000313" key="2">
    <source>
        <dbReference type="EMBL" id="CAF3869403.1"/>
    </source>
</evidence>
<gene>
    <name evidence="3" type="ORF">FNK824_LOCUS33131</name>
    <name evidence="2" type="ORF">OTI717_LOCUS22138</name>
    <name evidence="1" type="ORF">SEV965_LOCUS31276</name>
</gene>
<organism evidence="1 4">
    <name type="scientific">Rotaria sordida</name>
    <dbReference type="NCBI Taxonomy" id="392033"/>
    <lineage>
        <taxon>Eukaryota</taxon>
        <taxon>Metazoa</taxon>
        <taxon>Spiralia</taxon>
        <taxon>Gnathifera</taxon>
        <taxon>Rotifera</taxon>
        <taxon>Eurotatoria</taxon>
        <taxon>Bdelloidea</taxon>
        <taxon>Philodinida</taxon>
        <taxon>Philodinidae</taxon>
        <taxon>Rotaria</taxon>
    </lineage>
</organism>
<dbReference type="Proteomes" id="UP000663874">
    <property type="component" value="Unassembled WGS sequence"/>
</dbReference>
<dbReference type="Proteomes" id="UP000663823">
    <property type="component" value="Unassembled WGS sequence"/>
</dbReference>
<evidence type="ECO:0000313" key="4">
    <source>
        <dbReference type="Proteomes" id="UP000663889"/>
    </source>
</evidence>
<protein>
    <recommendedName>
        <fullName evidence="5">MULE transposase domain-containing protein</fullName>
    </recommendedName>
</protein>
<sequence length="181" mass="21519">MINEIILLVPAWQPQRVMVDFEKTTINAFNHTFPVVELSGCYFHFCQYVLRSLQTHGLKQMYETDVIFADNINKILALVFIEPAMIIDGFELLCANLDDNYQQILDYIEDNYIGRLRGHTRRQPPYPIHFWNMVTRVKNDLHRTNNHVEGWHQKLNCTFQCSHPTLWTFLDKLIKEKKNIH</sequence>
<dbReference type="Proteomes" id="UP000663889">
    <property type="component" value="Unassembled WGS sequence"/>
</dbReference>
<evidence type="ECO:0008006" key="5">
    <source>
        <dbReference type="Google" id="ProtNLM"/>
    </source>
</evidence>
<proteinExistence type="predicted"/>
<evidence type="ECO:0000313" key="1">
    <source>
        <dbReference type="EMBL" id="CAF1397686.1"/>
    </source>
</evidence>
<dbReference type="EMBL" id="CAJNOU010003567">
    <property type="protein sequence ID" value="CAF1397686.1"/>
    <property type="molecule type" value="Genomic_DNA"/>
</dbReference>
<dbReference type="EMBL" id="CAJOBE010011868">
    <property type="protein sequence ID" value="CAF4139753.1"/>
    <property type="molecule type" value="Genomic_DNA"/>
</dbReference>
<accession>A0A815KTY3</accession>
<name>A0A815KTY3_9BILA</name>
<dbReference type="EMBL" id="CAJOAX010003720">
    <property type="protein sequence ID" value="CAF3869403.1"/>
    <property type="molecule type" value="Genomic_DNA"/>
</dbReference>
<dbReference type="AlphaFoldDB" id="A0A815KTY3"/>
<comment type="caution">
    <text evidence="1">The sequence shown here is derived from an EMBL/GenBank/DDBJ whole genome shotgun (WGS) entry which is preliminary data.</text>
</comment>